<keyword evidence="3" id="KW-1185">Reference proteome</keyword>
<feature type="compositionally biased region" description="Polar residues" evidence="1">
    <location>
        <begin position="150"/>
        <end position="161"/>
    </location>
</feature>
<reference evidence="2" key="1">
    <citation type="submission" date="2021-03" db="EMBL/GenBank/DDBJ databases">
        <authorList>
            <person name="Tagirdzhanova G."/>
        </authorList>
    </citation>
    <scope>NUCLEOTIDE SEQUENCE</scope>
</reference>
<evidence type="ECO:0000313" key="2">
    <source>
        <dbReference type="EMBL" id="CAF9917561.1"/>
    </source>
</evidence>
<feature type="region of interest" description="Disordered" evidence="1">
    <location>
        <begin position="1"/>
        <end position="30"/>
    </location>
</feature>
<feature type="compositionally biased region" description="Basic and acidic residues" evidence="1">
    <location>
        <begin position="743"/>
        <end position="756"/>
    </location>
</feature>
<organism evidence="2 3">
    <name type="scientific">Heterodermia speciosa</name>
    <dbReference type="NCBI Taxonomy" id="116794"/>
    <lineage>
        <taxon>Eukaryota</taxon>
        <taxon>Fungi</taxon>
        <taxon>Dikarya</taxon>
        <taxon>Ascomycota</taxon>
        <taxon>Pezizomycotina</taxon>
        <taxon>Lecanoromycetes</taxon>
        <taxon>OSLEUM clade</taxon>
        <taxon>Lecanoromycetidae</taxon>
        <taxon>Caliciales</taxon>
        <taxon>Physciaceae</taxon>
        <taxon>Heterodermia</taxon>
    </lineage>
</organism>
<feature type="compositionally biased region" description="Basic and acidic residues" evidence="1">
    <location>
        <begin position="685"/>
        <end position="706"/>
    </location>
</feature>
<feature type="region of interest" description="Disordered" evidence="1">
    <location>
        <begin position="100"/>
        <end position="199"/>
    </location>
</feature>
<feature type="region of interest" description="Disordered" evidence="1">
    <location>
        <begin position="515"/>
        <end position="608"/>
    </location>
</feature>
<feature type="region of interest" description="Disordered" evidence="1">
    <location>
        <begin position="286"/>
        <end position="371"/>
    </location>
</feature>
<feature type="compositionally biased region" description="Polar residues" evidence="1">
    <location>
        <begin position="627"/>
        <end position="644"/>
    </location>
</feature>
<feature type="compositionally biased region" description="Low complexity" evidence="1">
    <location>
        <begin position="911"/>
        <end position="931"/>
    </location>
</feature>
<feature type="compositionally biased region" description="Polar residues" evidence="1">
    <location>
        <begin position="515"/>
        <end position="536"/>
    </location>
</feature>
<feature type="compositionally biased region" description="Polar residues" evidence="1">
    <location>
        <begin position="104"/>
        <end position="132"/>
    </location>
</feature>
<evidence type="ECO:0000313" key="3">
    <source>
        <dbReference type="Proteomes" id="UP000664521"/>
    </source>
</evidence>
<dbReference type="PANTHER" id="PTHR46557:SF1">
    <property type="entry name" value="SERINE_THREONINE-PROTEIN PHOSPHATASE 1 REGULATORY SUBUNIT 10"/>
    <property type="match status" value="1"/>
</dbReference>
<proteinExistence type="predicted"/>
<feature type="region of interest" description="Disordered" evidence="1">
    <location>
        <begin position="627"/>
        <end position="716"/>
    </location>
</feature>
<dbReference type="EMBL" id="CAJPDS010000020">
    <property type="protein sequence ID" value="CAF9917561.1"/>
    <property type="molecule type" value="Genomic_DNA"/>
</dbReference>
<feature type="compositionally biased region" description="Basic and acidic residues" evidence="1">
    <location>
        <begin position="585"/>
        <end position="599"/>
    </location>
</feature>
<dbReference type="AlphaFoldDB" id="A0A8H3F1I9"/>
<protein>
    <submittedName>
        <fullName evidence="2">Uncharacterized protein</fullName>
    </submittedName>
</protein>
<feature type="region of interest" description="Disordered" evidence="1">
    <location>
        <begin position="839"/>
        <end position="869"/>
    </location>
</feature>
<evidence type="ECO:0000256" key="1">
    <source>
        <dbReference type="SAM" id="MobiDB-lite"/>
    </source>
</evidence>
<feature type="region of interest" description="Disordered" evidence="1">
    <location>
        <begin position="908"/>
        <end position="963"/>
    </location>
</feature>
<feature type="compositionally biased region" description="Low complexity" evidence="1">
    <location>
        <begin position="341"/>
        <end position="351"/>
    </location>
</feature>
<feature type="region of interest" description="Disordered" evidence="1">
    <location>
        <begin position="1031"/>
        <end position="1057"/>
    </location>
</feature>
<dbReference type="GO" id="GO:0008157">
    <property type="term" value="F:protein phosphatase 1 binding"/>
    <property type="evidence" value="ECO:0007669"/>
    <property type="project" value="TreeGrafter"/>
</dbReference>
<feature type="compositionally biased region" description="Low complexity" evidence="1">
    <location>
        <begin position="305"/>
        <end position="333"/>
    </location>
</feature>
<sequence>MDSQHQTSSNHDSSQPFRGDYPFHPASTEQFSYLAQDNENSFNQIWDTGRYTTDGQDPINAFNQTPQHWAHGSLQNPTYAAPNYNAIQRPYDQTFSLRPDSFEISPTFTSHTPQSPPTSAFESRPNPYSQGPPNHPSHFNYPDQRIYHGPSTQSQTISPQALQHYPPPNAQPVAQKVRPSQPTPTVADPTLRGPPSNGGGLQSLIDAQGWKAIAAKLPSSTNRRALLVRDSTELSTSSISKKFQGSVFLSNTSVEIIATKANLPKYNKRRSKNEVQRLLLQEKGTGPWNLSREPVRKKLKRTGVSSITSRPALSSASSGSTPTAESISSAESSSESESEGDSNYSSGSEGELQIDEPSPLPSSRPTDPEKATEYDITKAVWAKRSVALSGAVIRTALGECWEIFKAIRDKWKAEIAILQQVEEKKDSEKVLRCKSRIEGKRRLLESCIRLTLKHGHKDIVESKQLMIRWLKVDRETLEKTKLDKLLPKLVKKGDEKTKVLAQRVLDKSGIILSNRQVPDGKQSQLHATKESNAVNSSKEDSRLSEGLKRSRANDPSSGVPNKKQANSENASPNSTKNIPKPVSGLEKRRQQAAKADVKSGQKATSSATVVEKVKTNHIAAKPSAFFSSLQSASKKPGTAKTTLPLSKGKDGKEVSTSDPKGAATAGSTSKPAFSFAETMANLNKSKSDVPSKSEEARPPETNEEKVKRLRKEQRRKMRVSFKADDELVEVRTFEHDPEEELGHDDSMVRDVGDSRNEGQMLKMHKDLNLMDEEEEDYEPAEELPAVWHEPSLVDFTVIDHNQREQSSITRGGLLEVRSHEHVLQEQRESSKLLVVYASPADIPPSPSEPTEQPFEESKVEEVFGSPGEETKAREAQYYASRAPQSNPSMVPMAAQSQTPDISALLKIINNQQQPQHVQQQHPQPAPAQSQPGGLEAIFAQFANSSGQQPPQAQMQAPTHQAPTQNGYNLQAALAAMNVTNPAQPAYIPPPPNQQPNLQSILAQFGQQPAAQMQNYGFSNAYPMESDRKRQAEFDDAGGGEYGYGKGKRQKGEEKKQGLTQCHSVLWASPPPLQILVGRQVQEG</sequence>
<dbReference type="GO" id="GO:0072357">
    <property type="term" value="C:PTW/PP1 phosphatase complex"/>
    <property type="evidence" value="ECO:0007669"/>
    <property type="project" value="TreeGrafter"/>
</dbReference>
<feature type="region of interest" description="Disordered" evidence="1">
    <location>
        <begin position="733"/>
        <end position="766"/>
    </location>
</feature>
<feature type="compositionally biased region" description="Low complexity" evidence="1">
    <location>
        <begin position="947"/>
        <end position="963"/>
    </location>
</feature>
<dbReference type="GO" id="GO:0000785">
    <property type="term" value="C:chromatin"/>
    <property type="evidence" value="ECO:0007669"/>
    <property type="project" value="TreeGrafter"/>
</dbReference>
<feature type="compositionally biased region" description="Polar residues" evidence="1">
    <location>
        <begin position="1"/>
        <end position="16"/>
    </location>
</feature>
<feature type="region of interest" description="Disordered" evidence="1">
    <location>
        <begin position="46"/>
        <end position="76"/>
    </location>
</feature>
<feature type="compositionally biased region" description="Basic and acidic residues" evidence="1">
    <location>
        <begin position="537"/>
        <end position="552"/>
    </location>
</feature>
<gene>
    <name evidence="2" type="ORF">HETSPECPRED_003520</name>
</gene>
<feature type="compositionally biased region" description="Basic residues" evidence="1">
    <location>
        <begin position="707"/>
        <end position="716"/>
    </location>
</feature>
<name>A0A8H3F1I9_9LECA</name>
<feature type="compositionally biased region" description="Polar residues" evidence="1">
    <location>
        <begin position="553"/>
        <end position="577"/>
    </location>
</feature>
<comment type="caution">
    <text evidence="2">The sequence shown here is derived from an EMBL/GenBank/DDBJ whole genome shotgun (WGS) entry which is preliminary data.</text>
</comment>
<accession>A0A8H3F1I9</accession>
<dbReference type="Proteomes" id="UP000664521">
    <property type="component" value="Unassembled WGS sequence"/>
</dbReference>
<dbReference type="OrthoDB" id="4347at2759"/>
<dbReference type="PANTHER" id="PTHR46557">
    <property type="entry name" value="SERINE/THREONINE-PROTEIN PHOSPHATASE 1 REGULATORY SUBUNIT 10-RELATED"/>
    <property type="match status" value="1"/>
</dbReference>